<evidence type="ECO:0000313" key="2">
    <source>
        <dbReference type="Proteomes" id="UP001549799"/>
    </source>
</evidence>
<reference evidence="1 2" key="1">
    <citation type="submission" date="2024-07" db="EMBL/GenBank/DDBJ databases">
        <title>The genome sequence of type strain Sediminicola arcticus GDMCC 1.2805.</title>
        <authorList>
            <person name="Liu Y."/>
        </authorList>
    </citation>
    <scope>NUCLEOTIDE SEQUENCE [LARGE SCALE GENOMIC DNA]</scope>
    <source>
        <strain evidence="1 2">GDMCC 1.2805</strain>
    </source>
</reference>
<protein>
    <submittedName>
        <fullName evidence="1">Uncharacterized protein</fullName>
    </submittedName>
</protein>
<proteinExistence type="predicted"/>
<dbReference type="RefSeq" id="WP_354614753.1">
    <property type="nucleotide sequence ID" value="NZ_JBEXAE010000003.1"/>
</dbReference>
<sequence length="178" mass="20749">MFLGAIINKFKHKSGQKFLKRELGKTRQRIDRKKGVRTIGCIVNLDQFDNVKVFNDLINELSLQPNAIQVIGYKEEYNKNSPYATPMFSDRDLGWGGEIQNGYAQEFLSKEFDLLINYYTEDKLLLQLMTLHTKARLNVGFGEVDKDLNDLILNTSIKDFTIFKKELKKYLFILNEIK</sequence>
<keyword evidence="2" id="KW-1185">Reference proteome</keyword>
<gene>
    <name evidence="1" type="ORF">ABXZ36_06790</name>
</gene>
<dbReference type="Proteomes" id="UP001549799">
    <property type="component" value="Unassembled WGS sequence"/>
</dbReference>
<comment type="caution">
    <text evidence="1">The sequence shown here is derived from an EMBL/GenBank/DDBJ whole genome shotgun (WGS) entry which is preliminary data.</text>
</comment>
<evidence type="ECO:0000313" key="1">
    <source>
        <dbReference type="EMBL" id="MET6990350.1"/>
    </source>
</evidence>
<accession>A0ABV2SUE3</accession>
<dbReference type="Pfam" id="PF21857">
    <property type="entry name" value="DUF6913"/>
    <property type="match status" value="1"/>
</dbReference>
<organism evidence="1 2">
    <name type="scientific">Sediminicola arcticus</name>
    <dbReference type="NCBI Taxonomy" id="1574308"/>
    <lineage>
        <taxon>Bacteria</taxon>
        <taxon>Pseudomonadati</taxon>
        <taxon>Bacteroidota</taxon>
        <taxon>Flavobacteriia</taxon>
        <taxon>Flavobacteriales</taxon>
        <taxon>Flavobacteriaceae</taxon>
        <taxon>Sediminicola</taxon>
    </lineage>
</organism>
<dbReference type="EMBL" id="JBEXAE010000003">
    <property type="protein sequence ID" value="MET6990350.1"/>
    <property type="molecule type" value="Genomic_DNA"/>
</dbReference>
<dbReference type="InterPro" id="IPR054207">
    <property type="entry name" value="DUF6913"/>
</dbReference>
<name>A0ABV2SUE3_9FLAO</name>